<evidence type="ECO:0000313" key="8">
    <source>
        <dbReference type="Proteomes" id="UP000028181"/>
    </source>
</evidence>
<dbReference type="SUPFAM" id="SSF53850">
    <property type="entry name" value="Periplasmic binding protein-like II"/>
    <property type="match status" value="1"/>
</dbReference>
<dbReference type="KEGG" id="ngg:RG540_PA14530"/>
<comment type="subcellular location">
    <subcellularLocation>
        <location evidence="1">Periplasm</location>
    </subcellularLocation>
</comment>
<dbReference type="RefSeq" id="WP_041365937.1">
    <property type="nucleotide sequence ID" value="NZ_HG938354.1"/>
</dbReference>
<keyword evidence="3 5" id="KW-0732">Signal</keyword>
<name>A0A068T213_NEOGA</name>
<evidence type="ECO:0000256" key="3">
    <source>
        <dbReference type="ARBA" id="ARBA00022729"/>
    </source>
</evidence>
<dbReference type="HOGENOM" id="CLU_019602_18_4_5"/>
<evidence type="ECO:0000313" key="7">
    <source>
        <dbReference type="EMBL" id="CDN52129.1"/>
    </source>
</evidence>
<dbReference type="eggNOG" id="COG0834">
    <property type="taxonomic scope" value="Bacteria"/>
</dbReference>
<reference evidence="8" key="1">
    <citation type="journal article" date="2014" name="BMC Genomics">
        <title>Genome sequencing of two Neorhizobium galegae strains reveals a noeT gene responsible for the unusual acetylation of the nodulation factors.</title>
        <authorList>
            <person name="Osterman J."/>
            <person name="Marsh J."/>
            <person name="Laine P.K."/>
            <person name="Zeng Z."/>
            <person name="Alatalo E."/>
            <person name="Sullivan J.T."/>
            <person name="Young J.P."/>
            <person name="Thomas-Oates J."/>
            <person name="Paulin L."/>
            <person name="Lindstrom K."/>
        </authorList>
    </citation>
    <scope>NUCLEOTIDE SEQUENCE [LARGE SCALE GENOMIC DNA]</scope>
    <source>
        <strain evidence="8">HAMBI 540</strain>
    </source>
</reference>
<evidence type="ECO:0000256" key="4">
    <source>
        <dbReference type="RuleBase" id="RU003744"/>
    </source>
</evidence>
<dbReference type="PANTHER" id="PTHR35936:SF17">
    <property type="entry name" value="ARGININE-BINDING EXTRACELLULAR PROTEIN ARTP"/>
    <property type="match status" value="1"/>
</dbReference>
<sequence length="281" mass="30528">MTNAVSTPSRSKALSGLAAILFAATSFATTAMAVTPEEIKAKGTATIGVQMDQFPWGFIDSKGGNDGFDIEIAKMIAKELGVEVKFERITGQNRIPLLVNGNVDFLVPSMTITEERAKVIQYVIPYSSNDITVWGKTDAAIKGNEDLSKYVIGVNRGSAFEPLLVKVAPKGTQIKRFDDDATTVQSLLSGQVDAILGSVTYGLVIKETGYDKQFERKYKVADNFQGMAVRKGDKELLAFLTDFVTKHTADGSLDALYKKWIAVDRAKLPTELPGVDFTGKQ</sequence>
<dbReference type="SMART" id="SM00062">
    <property type="entry name" value="PBPb"/>
    <property type="match status" value="1"/>
</dbReference>
<evidence type="ECO:0000256" key="2">
    <source>
        <dbReference type="ARBA" id="ARBA00010333"/>
    </source>
</evidence>
<dbReference type="PROSITE" id="PS01039">
    <property type="entry name" value="SBP_BACTERIAL_3"/>
    <property type="match status" value="1"/>
</dbReference>
<feature type="domain" description="Solute-binding protein family 3/N-terminal" evidence="6">
    <location>
        <begin position="44"/>
        <end position="264"/>
    </location>
</feature>
<dbReference type="GO" id="GO:0042597">
    <property type="term" value="C:periplasmic space"/>
    <property type="evidence" value="ECO:0007669"/>
    <property type="project" value="UniProtKB-SubCell"/>
</dbReference>
<dbReference type="OrthoDB" id="6192933at2"/>
<dbReference type="PANTHER" id="PTHR35936">
    <property type="entry name" value="MEMBRANE-BOUND LYTIC MUREIN TRANSGLYCOSYLASE F"/>
    <property type="match status" value="1"/>
</dbReference>
<keyword evidence="7" id="KW-0614">Plasmid</keyword>
<geneLocation type="plasmid" evidence="8">
    <name>II</name>
</geneLocation>
<dbReference type="EMBL" id="HG938354">
    <property type="protein sequence ID" value="CDN52129.1"/>
    <property type="molecule type" value="Genomic_DNA"/>
</dbReference>
<evidence type="ECO:0000256" key="1">
    <source>
        <dbReference type="ARBA" id="ARBA00004418"/>
    </source>
</evidence>
<feature type="signal peptide" evidence="5">
    <location>
        <begin position="1"/>
        <end position="33"/>
    </location>
</feature>
<dbReference type="Pfam" id="PF00497">
    <property type="entry name" value="SBP_bac_3"/>
    <property type="match status" value="1"/>
</dbReference>
<organism evidence="7 8">
    <name type="scientific">Neorhizobium galegae bv. orientalis str. HAMBI 540</name>
    <dbReference type="NCBI Taxonomy" id="1028800"/>
    <lineage>
        <taxon>Bacteria</taxon>
        <taxon>Pseudomonadati</taxon>
        <taxon>Pseudomonadota</taxon>
        <taxon>Alphaproteobacteria</taxon>
        <taxon>Hyphomicrobiales</taxon>
        <taxon>Rhizobiaceae</taxon>
        <taxon>Rhizobium/Agrobacterium group</taxon>
        <taxon>Neorhizobium</taxon>
    </lineage>
</organism>
<dbReference type="Gene3D" id="3.40.190.10">
    <property type="entry name" value="Periplasmic binding protein-like II"/>
    <property type="match status" value="2"/>
</dbReference>
<protein>
    <submittedName>
        <fullName evidence="7">ABC transporter, substrate binding protein (Amino acid)</fullName>
    </submittedName>
</protein>
<dbReference type="PATRIC" id="fig|1028800.3.peg.6102"/>
<dbReference type="InterPro" id="IPR018313">
    <property type="entry name" value="SBP_3_CS"/>
</dbReference>
<keyword evidence="8" id="KW-1185">Reference proteome</keyword>
<evidence type="ECO:0000259" key="6">
    <source>
        <dbReference type="SMART" id="SM00062"/>
    </source>
</evidence>
<accession>A0A068T213</accession>
<proteinExistence type="inferred from homology"/>
<dbReference type="Proteomes" id="UP000028181">
    <property type="component" value="Plasmid pHAMBI540a"/>
</dbReference>
<evidence type="ECO:0000256" key="5">
    <source>
        <dbReference type="SAM" id="SignalP"/>
    </source>
</evidence>
<dbReference type="GeneID" id="24260412"/>
<gene>
    <name evidence="7" type="ORF">RG540_PA14530</name>
</gene>
<feature type="chain" id="PRO_5001653589" evidence="5">
    <location>
        <begin position="34"/>
        <end position="281"/>
    </location>
</feature>
<dbReference type="AlphaFoldDB" id="A0A068T213"/>
<dbReference type="InterPro" id="IPR001638">
    <property type="entry name" value="Solute-binding_3/MltF_N"/>
</dbReference>
<comment type="similarity">
    <text evidence="2 4">Belongs to the bacterial solute-binding protein 3 family.</text>
</comment>